<keyword evidence="5" id="KW-0456">Lyase</keyword>
<name>A0A1Y2MRK9_PSEAH</name>
<dbReference type="AlphaFoldDB" id="A0A1Y2MRK9"/>
<dbReference type="GO" id="GO:0019752">
    <property type="term" value="P:carboxylic acid metabolic process"/>
    <property type="evidence" value="ECO:0007669"/>
    <property type="project" value="UniProtKB-ARBA"/>
</dbReference>
<proteinExistence type="inferred from homology"/>
<dbReference type="InterPro" id="IPR051121">
    <property type="entry name" value="FAH"/>
</dbReference>
<dbReference type="RefSeq" id="WP_085914664.1">
    <property type="nucleotide sequence ID" value="NZ_AP018920.1"/>
</dbReference>
<dbReference type="FunFam" id="3.90.850.10:FF:000002">
    <property type="entry name" value="2-hydroxyhepta-2,4-diene-1,7-dioate isomerase"/>
    <property type="match status" value="1"/>
</dbReference>
<dbReference type="GO" id="GO:0046872">
    <property type="term" value="F:metal ion binding"/>
    <property type="evidence" value="ECO:0007669"/>
    <property type="project" value="UniProtKB-KW"/>
</dbReference>
<keyword evidence="2" id="KW-0479">Metal-binding</keyword>
<comment type="similarity">
    <text evidence="1">Belongs to the FAH family.</text>
</comment>
<evidence type="ECO:0000256" key="3">
    <source>
        <dbReference type="SAM" id="MobiDB-lite"/>
    </source>
</evidence>
<dbReference type="Gene3D" id="3.90.850.10">
    <property type="entry name" value="Fumarylacetoacetase-like, C-terminal domain"/>
    <property type="match status" value="1"/>
</dbReference>
<feature type="domain" description="Fumarylacetoacetase-like C-terminal" evidence="4">
    <location>
        <begin position="78"/>
        <end position="271"/>
    </location>
</feature>
<dbReference type="GO" id="GO:0016853">
    <property type="term" value="F:isomerase activity"/>
    <property type="evidence" value="ECO:0007669"/>
    <property type="project" value="UniProtKB-ARBA"/>
</dbReference>
<feature type="region of interest" description="Disordered" evidence="3">
    <location>
        <begin position="1"/>
        <end position="46"/>
    </location>
</feature>
<dbReference type="InterPro" id="IPR036663">
    <property type="entry name" value="Fumarylacetoacetase_C_sf"/>
</dbReference>
<dbReference type="EMBL" id="MIGB01000027">
    <property type="protein sequence ID" value="OSY37865.1"/>
    <property type="molecule type" value="Genomic_DNA"/>
</dbReference>
<dbReference type="GO" id="GO:0050385">
    <property type="term" value="F:ureidoglycolate lyase activity"/>
    <property type="evidence" value="ECO:0007669"/>
    <property type="project" value="UniProtKB-EC"/>
</dbReference>
<dbReference type="InterPro" id="IPR011234">
    <property type="entry name" value="Fumarylacetoacetase-like_C"/>
</dbReference>
<dbReference type="SUPFAM" id="SSF56529">
    <property type="entry name" value="FAH"/>
    <property type="match status" value="1"/>
</dbReference>
<protein>
    <submittedName>
        <fullName evidence="5">Ureidoglycolate lyase</fullName>
        <ecNumber evidence="5">4.3.2.3</ecNumber>
    </submittedName>
</protein>
<dbReference type="EC" id="4.3.2.3" evidence="5"/>
<dbReference type="STRING" id="2074.BG845_04488"/>
<keyword evidence="6" id="KW-1185">Reference proteome</keyword>
<gene>
    <name evidence="5" type="ORF">BG845_04488</name>
</gene>
<dbReference type="Pfam" id="PF01557">
    <property type="entry name" value="FAA_hydrolase"/>
    <property type="match status" value="1"/>
</dbReference>
<dbReference type="OrthoDB" id="9805307at2"/>
<evidence type="ECO:0000256" key="2">
    <source>
        <dbReference type="ARBA" id="ARBA00022723"/>
    </source>
</evidence>
<dbReference type="Proteomes" id="UP000194360">
    <property type="component" value="Unassembled WGS sequence"/>
</dbReference>
<accession>A0A1Y2MRK9</accession>
<feature type="compositionally biased region" description="Low complexity" evidence="3">
    <location>
        <begin position="37"/>
        <end position="46"/>
    </location>
</feature>
<dbReference type="PANTHER" id="PTHR42796:SF4">
    <property type="entry name" value="FUMARYLACETOACETATE HYDROLASE DOMAIN-CONTAINING PROTEIN 2A"/>
    <property type="match status" value="1"/>
</dbReference>
<dbReference type="PANTHER" id="PTHR42796">
    <property type="entry name" value="FUMARYLACETOACETATE HYDROLASE DOMAIN-CONTAINING PROTEIN 2A-RELATED"/>
    <property type="match status" value="1"/>
</dbReference>
<evidence type="ECO:0000256" key="1">
    <source>
        <dbReference type="ARBA" id="ARBA00010211"/>
    </source>
</evidence>
<reference evidence="5 6" key="1">
    <citation type="submission" date="2016-09" db="EMBL/GenBank/DDBJ databases">
        <title>Pseudonocardia autotrophica DSM535, a candidate organism with high potential of specific P450 cytochromes.</title>
        <authorList>
            <person name="Grumaz C."/>
            <person name="Vainshtein Y."/>
            <person name="Kirstahler P."/>
            <person name="Sohn K."/>
        </authorList>
    </citation>
    <scope>NUCLEOTIDE SEQUENCE [LARGE SCALE GENOMIC DNA]</scope>
    <source>
        <strain evidence="5 6">DSM 535</strain>
    </source>
</reference>
<organism evidence="5 6">
    <name type="scientific">Pseudonocardia autotrophica</name>
    <name type="common">Amycolata autotrophica</name>
    <name type="synonym">Nocardia autotrophica</name>
    <dbReference type="NCBI Taxonomy" id="2074"/>
    <lineage>
        <taxon>Bacteria</taxon>
        <taxon>Bacillati</taxon>
        <taxon>Actinomycetota</taxon>
        <taxon>Actinomycetes</taxon>
        <taxon>Pseudonocardiales</taxon>
        <taxon>Pseudonocardiaceae</taxon>
        <taxon>Pseudonocardia</taxon>
    </lineage>
</organism>
<comment type="caution">
    <text evidence="5">The sequence shown here is derived from an EMBL/GenBank/DDBJ whole genome shotgun (WGS) entry which is preliminary data.</text>
</comment>
<evidence type="ECO:0000313" key="6">
    <source>
        <dbReference type="Proteomes" id="UP000194360"/>
    </source>
</evidence>
<evidence type="ECO:0000313" key="5">
    <source>
        <dbReference type="EMBL" id="OSY37865.1"/>
    </source>
</evidence>
<sequence length="274" mass="28787">MRIVRFDGDGGPVRTGCVEPGPVTGRPAGGPDPGARPDPAGSAGSAGEIVRELGRSGPGAVAGRLDELRLAAPCEPRTIVCVGSNYPCQVAEKGRARPERPALFLKAPNAVVGPGEPVLRPREVNRLEYEGELAVVIGTLARDVDESDAMRHVLGLTCANDVTADDWRADGQWTRAKSADTFCPLGPWIETEPRPGPLGLTTRLGDEIVQRSDTGAMIFDVPRILAWVTRWITLSPGDVVLTGSPAGVGPMAPGDRVTVEIEGIGALSNPVARR</sequence>
<evidence type="ECO:0000259" key="4">
    <source>
        <dbReference type="Pfam" id="PF01557"/>
    </source>
</evidence>